<dbReference type="PANTHER" id="PTHR33910">
    <property type="entry name" value="PROTEIN TRANSLOCASE SUBUNIT SECE"/>
    <property type="match status" value="1"/>
</dbReference>
<dbReference type="EMBL" id="JACGXG010000001">
    <property type="protein sequence ID" value="MBA8849515.1"/>
    <property type="molecule type" value="Genomic_DNA"/>
</dbReference>
<comment type="function">
    <text evidence="9">Essential subunit of the Sec protein translocation channel SecYEG. Clamps together the 2 halves of SecY. May contact the channel plug during translocation.</text>
</comment>
<proteinExistence type="inferred from homology"/>
<sequence length="183" mass="20608">MPPYLFDDGAGFGRATSWKMIIPCGICWPGRGGSPPHDWMVRRVIFARIGSPISLYGILLTFGLVFFGNRFYVASTDTRRVGLNFQLCVPYTRDFRLLIRFCELEFGGSAGSMTERQMASKTNPITFFQQVRAETAKVTWPTRRETVISTIMVVIMAFLAAAFFFLADQLMAYGVEFILGLGR</sequence>
<evidence type="ECO:0000256" key="6">
    <source>
        <dbReference type="ARBA" id="ARBA00022989"/>
    </source>
</evidence>
<dbReference type="Pfam" id="PF00584">
    <property type="entry name" value="SecE"/>
    <property type="match status" value="1"/>
</dbReference>
<evidence type="ECO:0000256" key="3">
    <source>
        <dbReference type="ARBA" id="ARBA00022475"/>
    </source>
</evidence>
<protein>
    <recommendedName>
        <fullName evidence="9">Protein translocase subunit SecE</fullName>
    </recommendedName>
</protein>
<comment type="subcellular location">
    <subcellularLocation>
        <location evidence="1">Membrane</location>
    </subcellularLocation>
</comment>
<dbReference type="InterPro" id="IPR038379">
    <property type="entry name" value="SecE_sf"/>
</dbReference>
<dbReference type="Gene3D" id="1.20.5.1030">
    <property type="entry name" value="Preprotein translocase secy subunit"/>
    <property type="match status" value="1"/>
</dbReference>
<feature type="transmembrane region" description="Helical" evidence="9">
    <location>
        <begin position="147"/>
        <end position="167"/>
    </location>
</feature>
<evidence type="ECO:0000256" key="2">
    <source>
        <dbReference type="ARBA" id="ARBA00022448"/>
    </source>
</evidence>
<keyword evidence="6 9" id="KW-1133">Transmembrane helix</keyword>
<evidence type="ECO:0000313" key="11">
    <source>
        <dbReference type="Proteomes" id="UP000578622"/>
    </source>
</evidence>
<feature type="transmembrane region" description="Helical" evidence="9">
    <location>
        <begin position="53"/>
        <end position="73"/>
    </location>
</feature>
<evidence type="ECO:0000256" key="7">
    <source>
        <dbReference type="ARBA" id="ARBA00023010"/>
    </source>
</evidence>
<organism evidence="10 11">
    <name type="scientific">Brucella intermedia</name>
    <dbReference type="NCBI Taxonomy" id="94625"/>
    <lineage>
        <taxon>Bacteria</taxon>
        <taxon>Pseudomonadati</taxon>
        <taxon>Pseudomonadota</taxon>
        <taxon>Alphaproteobacteria</taxon>
        <taxon>Hyphomicrobiales</taxon>
        <taxon>Brucellaceae</taxon>
        <taxon>Brucella/Ochrobactrum group</taxon>
        <taxon>Brucella</taxon>
    </lineage>
</organism>
<dbReference type="InterPro" id="IPR005807">
    <property type="entry name" value="SecE_bac"/>
</dbReference>
<comment type="caution">
    <text evidence="9">Lacks conserved residue(s) required for the propagation of feature annotation.</text>
</comment>
<dbReference type="Proteomes" id="UP000578622">
    <property type="component" value="Unassembled WGS sequence"/>
</dbReference>
<dbReference type="NCBIfam" id="TIGR00964">
    <property type="entry name" value="secE_bact"/>
    <property type="match status" value="1"/>
</dbReference>
<keyword evidence="11" id="KW-1185">Reference proteome</keyword>
<comment type="subunit">
    <text evidence="9">Component of the Sec protein translocase complex. Heterotrimer consisting of SecY, SecE and SecG subunits. The heterotrimers can form oligomers, although 1 heterotrimer is thought to be able to translocate proteins. Interacts with the ribosome. Interacts with SecDF, and other proteins may be involved. Interacts with SecA.</text>
</comment>
<keyword evidence="7 9" id="KW-0811">Translocation</keyword>
<dbReference type="HAMAP" id="MF_00422">
    <property type="entry name" value="SecE"/>
    <property type="match status" value="1"/>
</dbReference>
<gene>
    <name evidence="9" type="primary">secE</name>
    <name evidence="10" type="ORF">FHW20_000419</name>
</gene>
<name>A0ABR6AJ62_9HYPH</name>
<keyword evidence="5 9" id="KW-0653">Protein transport</keyword>
<dbReference type="PROSITE" id="PS01067">
    <property type="entry name" value="SECE_SEC61G"/>
    <property type="match status" value="1"/>
</dbReference>
<evidence type="ECO:0000256" key="9">
    <source>
        <dbReference type="HAMAP-Rule" id="MF_00422"/>
    </source>
</evidence>
<comment type="similarity">
    <text evidence="9">Belongs to the SecE/SEC61-gamma family.</text>
</comment>
<keyword evidence="8 9" id="KW-0472">Membrane</keyword>
<keyword evidence="2 9" id="KW-0813">Transport</keyword>
<evidence type="ECO:0000256" key="1">
    <source>
        <dbReference type="ARBA" id="ARBA00004370"/>
    </source>
</evidence>
<keyword evidence="4 9" id="KW-0812">Transmembrane</keyword>
<evidence type="ECO:0000313" key="10">
    <source>
        <dbReference type="EMBL" id="MBA8849515.1"/>
    </source>
</evidence>
<evidence type="ECO:0000256" key="4">
    <source>
        <dbReference type="ARBA" id="ARBA00022692"/>
    </source>
</evidence>
<accession>A0ABR6AJ62</accession>
<comment type="caution">
    <text evidence="10">The sequence shown here is derived from an EMBL/GenBank/DDBJ whole genome shotgun (WGS) entry which is preliminary data.</text>
</comment>
<reference evidence="10 11" key="1">
    <citation type="submission" date="2020-07" db="EMBL/GenBank/DDBJ databases">
        <title>Genomic Encyclopedia of Type Strains, Phase IV (KMG-V): Genome sequencing to study the core and pangenomes of soil and plant-associated prokaryotes.</title>
        <authorList>
            <person name="Whitman W."/>
        </authorList>
    </citation>
    <scope>NUCLEOTIDE SEQUENCE [LARGE SCALE GENOMIC DNA]</scope>
    <source>
        <strain evidence="10 11">RH4WT92</strain>
    </source>
</reference>
<dbReference type="PANTHER" id="PTHR33910:SF1">
    <property type="entry name" value="PROTEIN TRANSLOCASE SUBUNIT SECE"/>
    <property type="match status" value="1"/>
</dbReference>
<keyword evidence="3 9" id="KW-1003">Cell membrane</keyword>
<evidence type="ECO:0000256" key="5">
    <source>
        <dbReference type="ARBA" id="ARBA00022927"/>
    </source>
</evidence>
<evidence type="ECO:0000256" key="8">
    <source>
        <dbReference type="ARBA" id="ARBA00023136"/>
    </source>
</evidence>
<dbReference type="InterPro" id="IPR001901">
    <property type="entry name" value="Translocase_SecE/Sec61-g"/>
</dbReference>